<name>A0A138ZY68_GONPJ</name>
<evidence type="ECO:0000313" key="2">
    <source>
        <dbReference type="EMBL" id="KXS09439.1"/>
    </source>
</evidence>
<proteinExistence type="predicted"/>
<keyword evidence="3" id="KW-1185">Reference proteome</keyword>
<dbReference type="AlphaFoldDB" id="A0A138ZY68"/>
<feature type="compositionally biased region" description="Basic and acidic residues" evidence="1">
    <location>
        <begin position="52"/>
        <end position="69"/>
    </location>
</feature>
<gene>
    <name evidence="2" type="ORF">M427DRAFT_230125</name>
</gene>
<accession>A0A138ZY68</accession>
<dbReference type="EMBL" id="KQ965864">
    <property type="protein sequence ID" value="KXS09439.1"/>
    <property type="molecule type" value="Genomic_DNA"/>
</dbReference>
<feature type="compositionally biased region" description="Basic and acidic residues" evidence="1">
    <location>
        <begin position="106"/>
        <end position="118"/>
    </location>
</feature>
<dbReference type="Proteomes" id="UP000070544">
    <property type="component" value="Unassembled WGS sequence"/>
</dbReference>
<reference evidence="2 3" key="1">
    <citation type="journal article" date="2015" name="Genome Biol. Evol.">
        <title>Phylogenomic analyses indicate that early fungi evolved digesting cell walls of algal ancestors of land plants.</title>
        <authorList>
            <person name="Chang Y."/>
            <person name="Wang S."/>
            <person name="Sekimoto S."/>
            <person name="Aerts A.L."/>
            <person name="Choi C."/>
            <person name="Clum A."/>
            <person name="LaButti K.M."/>
            <person name="Lindquist E.A."/>
            <person name="Yee Ngan C."/>
            <person name="Ohm R.A."/>
            <person name="Salamov A.A."/>
            <person name="Grigoriev I.V."/>
            <person name="Spatafora J.W."/>
            <person name="Berbee M.L."/>
        </authorList>
    </citation>
    <scope>NUCLEOTIDE SEQUENCE [LARGE SCALE GENOMIC DNA]</scope>
    <source>
        <strain evidence="2 3">JEL478</strain>
    </source>
</reference>
<feature type="compositionally biased region" description="Polar residues" evidence="1">
    <location>
        <begin position="10"/>
        <end position="20"/>
    </location>
</feature>
<sequence length="137" mass="14736">MPPKRVAKTNAKTQKQSNSPIAVGGGDSEDELTAKTTTQKQGTVRPVAPKKGKGDVDRKPAVTQERVRVDPPANRAESVAEVKEVVMAMKAADEDADVAPAGGKRKREETGPDAEQMKVVKRKGRKFVQLKSGKYIA</sequence>
<organism evidence="2 3">
    <name type="scientific">Gonapodya prolifera (strain JEL478)</name>
    <name type="common">Monoblepharis prolifera</name>
    <dbReference type="NCBI Taxonomy" id="1344416"/>
    <lineage>
        <taxon>Eukaryota</taxon>
        <taxon>Fungi</taxon>
        <taxon>Fungi incertae sedis</taxon>
        <taxon>Chytridiomycota</taxon>
        <taxon>Chytridiomycota incertae sedis</taxon>
        <taxon>Monoblepharidomycetes</taxon>
        <taxon>Monoblepharidales</taxon>
        <taxon>Gonapodyaceae</taxon>
        <taxon>Gonapodya</taxon>
    </lineage>
</organism>
<evidence type="ECO:0000313" key="3">
    <source>
        <dbReference type="Proteomes" id="UP000070544"/>
    </source>
</evidence>
<protein>
    <submittedName>
        <fullName evidence="2">Uncharacterized protein</fullName>
    </submittedName>
</protein>
<feature type="region of interest" description="Disordered" evidence="1">
    <location>
        <begin position="1"/>
        <end position="76"/>
    </location>
</feature>
<evidence type="ECO:0000256" key="1">
    <source>
        <dbReference type="SAM" id="MobiDB-lite"/>
    </source>
</evidence>
<feature type="region of interest" description="Disordered" evidence="1">
    <location>
        <begin position="93"/>
        <end position="118"/>
    </location>
</feature>